<dbReference type="Proteomes" id="UP000308600">
    <property type="component" value="Unassembled WGS sequence"/>
</dbReference>
<name>A0ACD3AA45_9AGAR</name>
<evidence type="ECO:0000313" key="1">
    <source>
        <dbReference type="EMBL" id="TFK62194.1"/>
    </source>
</evidence>
<evidence type="ECO:0000313" key="2">
    <source>
        <dbReference type="Proteomes" id="UP000308600"/>
    </source>
</evidence>
<organism evidence="1 2">
    <name type="scientific">Pluteus cervinus</name>
    <dbReference type="NCBI Taxonomy" id="181527"/>
    <lineage>
        <taxon>Eukaryota</taxon>
        <taxon>Fungi</taxon>
        <taxon>Dikarya</taxon>
        <taxon>Basidiomycota</taxon>
        <taxon>Agaricomycotina</taxon>
        <taxon>Agaricomycetes</taxon>
        <taxon>Agaricomycetidae</taxon>
        <taxon>Agaricales</taxon>
        <taxon>Pluteineae</taxon>
        <taxon>Pluteaceae</taxon>
        <taxon>Pluteus</taxon>
    </lineage>
</organism>
<sequence length="432" mass="48694">MVRSASAACASRLMETVEVSMTCAFCAVNLGPHSLAQRQAHYETHLQEDTRIQARAEQPRRTPKAGPPKRRTFKNLDMKQFRFVPETDEYWDTGHHTTPPNNFTPGPSFATQIFSPFTSNTGLITFLRHHLLKSNAKGVTSRAVLCHESTTHISKQPWDVGWGCGYRNFLVACTALTRQSSQLQYRSMLENPLPPSVRNLQAWIEAAWSDGFDPEAAADLGKIAGSRRWIGTSDLWVAYTYIGIPAQLMDFDFKKQPDGSKSKPLTDWVVRYFRGEAQTSANINNVLHGANPVSVTDQMPLILQRKGHSQAIVGYELERDGTVNLLIFDSSYRVGAKIRKAAMEMTTATGSPVQEETSSSTERNALQQINILRGPLNKEKELQPSEVLKHFRLRPKQLEKYTQYQLLVFPLSRPWTEAEKLQRKTVASTRVC</sequence>
<gene>
    <name evidence="1" type="ORF">BDN72DRAFT_882779</name>
</gene>
<proteinExistence type="predicted"/>
<reference evidence="1 2" key="1">
    <citation type="journal article" date="2019" name="Nat. Ecol. Evol.">
        <title>Megaphylogeny resolves global patterns of mushroom evolution.</title>
        <authorList>
            <person name="Varga T."/>
            <person name="Krizsan K."/>
            <person name="Foldi C."/>
            <person name="Dima B."/>
            <person name="Sanchez-Garcia M."/>
            <person name="Sanchez-Ramirez S."/>
            <person name="Szollosi G.J."/>
            <person name="Szarkandi J.G."/>
            <person name="Papp V."/>
            <person name="Albert L."/>
            <person name="Andreopoulos W."/>
            <person name="Angelini C."/>
            <person name="Antonin V."/>
            <person name="Barry K.W."/>
            <person name="Bougher N.L."/>
            <person name="Buchanan P."/>
            <person name="Buyck B."/>
            <person name="Bense V."/>
            <person name="Catcheside P."/>
            <person name="Chovatia M."/>
            <person name="Cooper J."/>
            <person name="Damon W."/>
            <person name="Desjardin D."/>
            <person name="Finy P."/>
            <person name="Geml J."/>
            <person name="Haridas S."/>
            <person name="Hughes K."/>
            <person name="Justo A."/>
            <person name="Karasinski D."/>
            <person name="Kautmanova I."/>
            <person name="Kiss B."/>
            <person name="Kocsube S."/>
            <person name="Kotiranta H."/>
            <person name="LaButti K.M."/>
            <person name="Lechner B.E."/>
            <person name="Liimatainen K."/>
            <person name="Lipzen A."/>
            <person name="Lukacs Z."/>
            <person name="Mihaltcheva S."/>
            <person name="Morgado L.N."/>
            <person name="Niskanen T."/>
            <person name="Noordeloos M.E."/>
            <person name="Ohm R.A."/>
            <person name="Ortiz-Santana B."/>
            <person name="Ovrebo C."/>
            <person name="Racz N."/>
            <person name="Riley R."/>
            <person name="Savchenko A."/>
            <person name="Shiryaev A."/>
            <person name="Soop K."/>
            <person name="Spirin V."/>
            <person name="Szebenyi C."/>
            <person name="Tomsovsky M."/>
            <person name="Tulloss R.E."/>
            <person name="Uehling J."/>
            <person name="Grigoriev I.V."/>
            <person name="Vagvolgyi C."/>
            <person name="Papp T."/>
            <person name="Martin F.M."/>
            <person name="Miettinen O."/>
            <person name="Hibbett D.S."/>
            <person name="Nagy L.G."/>
        </authorList>
    </citation>
    <scope>NUCLEOTIDE SEQUENCE [LARGE SCALE GENOMIC DNA]</scope>
    <source>
        <strain evidence="1 2">NL-1719</strain>
    </source>
</reference>
<protein>
    <submittedName>
        <fullName evidence="1">Uncharacterized protein</fullName>
    </submittedName>
</protein>
<keyword evidence="2" id="KW-1185">Reference proteome</keyword>
<dbReference type="EMBL" id="ML208599">
    <property type="protein sequence ID" value="TFK62194.1"/>
    <property type="molecule type" value="Genomic_DNA"/>
</dbReference>
<accession>A0ACD3AA45</accession>